<reference evidence="2" key="1">
    <citation type="submission" date="2021-02" db="EMBL/GenBank/DDBJ databases">
        <authorList>
            <person name="Dougan E. K."/>
            <person name="Rhodes N."/>
            <person name="Thang M."/>
            <person name="Chan C."/>
        </authorList>
    </citation>
    <scope>NUCLEOTIDE SEQUENCE</scope>
</reference>
<dbReference type="AlphaFoldDB" id="A0A812JPE9"/>
<sequence length="167" mass="17926">DMLLCFLTLFAVASAARVDLQPGRADTTSVVKKLGEKCDCSKMEYYEQTCCGEGLVCAKKRFGYSTCKLAVGSECSKDKECAGSGKPYHRQIACRAASNGKQRCCIRSISEAKNVLTEFRLGSAAAPLDNFGRDAGQNPFDASSCCSGFIEYGKGLGARCNDPNNLE</sequence>
<protein>
    <submittedName>
        <fullName evidence="2">Uncharacterized protein</fullName>
    </submittedName>
</protein>
<feature type="non-terminal residue" evidence="2">
    <location>
        <position position="167"/>
    </location>
</feature>
<keyword evidence="1" id="KW-0732">Signal</keyword>
<evidence type="ECO:0000313" key="3">
    <source>
        <dbReference type="Proteomes" id="UP000649617"/>
    </source>
</evidence>
<dbReference type="EMBL" id="CAJNIZ010002510">
    <property type="protein sequence ID" value="CAE7211307.1"/>
    <property type="molecule type" value="Genomic_DNA"/>
</dbReference>
<organism evidence="2 3">
    <name type="scientific">Symbiodinium pilosum</name>
    <name type="common">Dinoflagellate</name>
    <dbReference type="NCBI Taxonomy" id="2952"/>
    <lineage>
        <taxon>Eukaryota</taxon>
        <taxon>Sar</taxon>
        <taxon>Alveolata</taxon>
        <taxon>Dinophyceae</taxon>
        <taxon>Suessiales</taxon>
        <taxon>Symbiodiniaceae</taxon>
        <taxon>Symbiodinium</taxon>
    </lineage>
</organism>
<comment type="caution">
    <text evidence="2">The sequence shown here is derived from an EMBL/GenBank/DDBJ whole genome shotgun (WGS) entry which is preliminary data.</text>
</comment>
<accession>A0A812JPE9</accession>
<feature type="chain" id="PRO_5032928039" evidence="1">
    <location>
        <begin position="16"/>
        <end position="167"/>
    </location>
</feature>
<proteinExistence type="predicted"/>
<gene>
    <name evidence="2" type="ORF">SPIL2461_LOCUS2317</name>
</gene>
<evidence type="ECO:0000256" key="1">
    <source>
        <dbReference type="SAM" id="SignalP"/>
    </source>
</evidence>
<evidence type="ECO:0000313" key="2">
    <source>
        <dbReference type="EMBL" id="CAE7211307.1"/>
    </source>
</evidence>
<dbReference type="Proteomes" id="UP000649617">
    <property type="component" value="Unassembled WGS sequence"/>
</dbReference>
<keyword evidence="3" id="KW-1185">Reference proteome</keyword>
<name>A0A812JPE9_SYMPI</name>
<feature type="signal peptide" evidence="1">
    <location>
        <begin position="1"/>
        <end position="15"/>
    </location>
</feature>
<feature type="non-terminal residue" evidence="2">
    <location>
        <position position="1"/>
    </location>
</feature>